<gene>
    <name evidence="14" type="primary">LOC101848915</name>
</gene>
<keyword evidence="13" id="KW-1185">Reference proteome</keyword>
<comment type="subcellular location">
    <subcellularLocation>
        <location evidence="11">Golgi apparatus membrane</location>
        <topology evidence="11">Single-pass type II membrane protein</topology>
    </subcellularLocation>
    <subcellularLocation>
        <location evidence="1">Membrane</location>
        <topology evidence="1">Single-pass type II membrane protein</topology>
    </subcellularLocation>
</comment>
<dbReference type="Proteomes" id="UP000694888">
    <property type="component" value="Unplaced"/>
</dbReference>
<dbReference type="InterPro" id="IPR029044">
    <property type="entry name" value="Nucleotide-diphossugar_trans"/>
</dbReference>
<proteinExistence type="inferred from homology"/>
<evidence type="ECO:0000256" key="3">
    <source>
        <dbReference type="ARBA" id="ARBA00012641"/>
    </source>
</evidence>
<keyword evidence="7 11" id="KW-1133">Transmembrane helix</keyword>
<protein>
    <recommendedName>
        <fullName evidence="3 11">Galactosylgalactosylxylosylprotein 3-beta-glucuronosyltransferase</fullName>
        <ecNumber evidence="3 11">2.4.1.135</ecNumber>
    </recommendedName>
</protein>
<dbReference type="SUPFAM" id="SSF53448">
    <property type="entry name" value="Nucleotide-diphospho-sugar transferases"/>
    <property type="match status" value="1"/>
</dbReference>
<accession>A0ABM0K236</accession>
<comment type="catalytic activity">
    <reaction evidence="10 11">
        <text>3-O-(beta-D-galactosyl-(1-&gt;3)-beta-D-galactosyl-(1-&gt;4)-beta-D-xylosyl)-L-seryl-[protein] + UDP-alpha-D-glucuronate = 3-O-(beta-D-GlcA-(1-&gt;3)-beta-D-Gal-(1-&gt;3)-beta-D-Gal-(1-&gt;4)-beta-D-Xyl)-L-seryl-[protein] + UDP + H(+)</text>
        <dbReference type="Rhea" id="RHEA:24168"/>
        <dbReference type="Rhea" id="RHEA-COMP:12571"/>
        <dbReference type="Rhea" id="RHEA-COMP:12573"/>
        <dbReference type="ChEBI" id="CHEBI:15378"/>
        <dbReference type="ChEBI" id="CHEBI:58052"/>
        <dbReference type="ChEBI" id="CHEBI:58223"/>
        <dbReference type="ChEBI" id="CHEBI:132090"/>
        <dbReference type="ChEBI" id="CHEBI:132093"/>
        <dbReference type="EC" id="2.4.1.135"/>
    </reaction>
</comment>
<evidence type="ECO:0000313" key="13">
    <source>
        <dbReference type="Proteomes" id="UP000694888"/>
    </source>
</evidence>
<dbReference type="InterPro" id="IPR005027">
    <property type="entry name" value="Glyco_trans_43"/>
</dbReference>
<keyword evidence="11" id="KW-0479">Metal-binding</keyword>
<comment type="pathway">
    <text evidence="11">Protein modification; protein glycosylation.</text>
</comment>
<evidence type="ECO:0000256" key="7">
    <source>
        <dbReference type="ARBA" id="ARBA00022989"/>
    </source>
</evidence>
<keyword evidence="5 11" id="KW-0812">Transmembrane</keyword>
<dbReference type="RefSeq" id="XP_005106938.1">
    <property type="nucleotide sequence ID" value="XM_005106881.3"/>
</dbReference>
<keyword evidence="12" id="KW-0175">Coiled coil</keyword>
<comment type="similarity">
    <text evidence="2 11">Belongs to the glycosyltransferase 43 family.</text>
</comment>
<dbReference type="GeneID" id="101848915"/>
<evidence type="ECO:0000256" key="1">
    <source>
        <dbReference type="ARBA" id="ARBA00004606"/>
    </source>
</evidence>
<sequence length="342" mass="39548">MQLRRVCTPSRFLFWCVVAMAFFVVLMIYDTFRECESEELRATKRLLDNYHEQNQELKNDQFILKKKLKEAEQQLSSLSSDGKSKWVPGLPVIYLITPTYTRMEQKAELTRLSQTLMHVKNIHWIVIEDADAKTNLVARFLKQTGFNYTHLNVATPAHFKLASNDPSWLKPRGVLQRNAGLAWLRSNTKKQPGVLFFVDDDNTYSLRLFEEMRFTKKVSVWPVGIVGYLRYETPIVTDGKVTGWFTYFKPTRPFPMDMAGFAVNLALIHSHPGAGFSNEVERGYQESTFLTGLGVTLDDLEPKANMCSEVLVWHTRTEKSSLRNEEKMWKKYGLQSDPNIEV</sequence>
<evidence type="ECO:0000256" key="6">
    <source>
        <dbReference type="ARBA" id="ARBA00022968"/>
    </source>
</evidence>
<keyword evidence="6 11" id="KW-0735">Signal-anchor</keyword>
<reference evidence="14" key="1">
    <citation type="submission" date="2025-08" db="UniProtKB">
        <authorList>
            <consortium name="RefSeq"/>
        </authorList>
    </citation>
    <scope>IDENTIFICATION</scope>
</reference>
<evidence type="ECO:0000256" key="11">
    <source>
        <dbReference type="RuleBase" id="RU363127"/>
    </source>
</evidence>
<evidence type="ECO:0000256" key="4">
    <source>
        <dbReference type="ARBA" id="ARBA00022679"/>
    </source>
</evidence>
<name>A0ABM0K236_APLCA</name>
<evidence type="ECO:0000256" key="9">
    <source>
        <dbReference type="ARBA" id="ARBA00023180"/>
    </source>
</evidence>
<keyword evidence="4 11" id="KW-0808">Transferase</keyword>
<comment type="cofactor">
    <cofactor evidence="11">
        <name>Mn(2+)</name>
        <dbReference type="ChEBI" id="CHEBI:29035"/>
    </cofactor>
</comment>
<keyword evidence="9" id="KW-0325">Glycoprotein</keyword>
<dbReference type="CDD" id="cd00218">
    <property type="entry name" value="GlcAT-I"/>
    <property type="match status" value="1"/>
</dbReference>
<evidence type="ECO:0000313" key="14">
    <source>
        <dbReference type="RefSeq" id="XP_005106938.1"/>
    </source>
</evidence>
<dbReference type="PANTHER" id="PTHR10896">
    <property type="entry name" value="GALACTOSYLGALACTOSYLXYLOSYLPROTEIN 3-BETA-GLUCURONOSYLTRANSFERASE BETA-1,3-GLUCURONYLTRANSFERASE"/>
    <property type="match status" value="1"/>
</dbReference>
<feature type="coiled-coil region" evidence="12">
    <location>
        <begin position="40"/>
        <end position="74"/>
    </location>
</feature>
<organism evidence="13 14">
    <name type="scientific">Aplysia californica</name>
    <name type="common">California sea hare</name>
    <dbReference type="NCBI Taxonomy" id="6500"/>
    <lineage>
        <taxon>Eukaryota</taxon>
        <taxon>Metazoa</taxon>
        <taxon>Spiralia</taxon>
        <taxon>Lophotrochozoa</taxon>
        <taxon>Mollusca</taxon>
        <taxon>Gastropoda</taxon>
        <taxon>Heterobranchia</taxon>
        <taxon>Euthyneura</taxon>
        <taxon>Tectipleura</taxon>
        <taxon>Aplysiida</taxon>
        <taxon>Aplysioidea</taxon>
        <taxon>Aplysiidae</taxon>
        <taxon>Aplysia</taxon>
    </lineage>
</organism>
<dbReference type="EC" id="2.4.1.135" evidence="3 11"/>
<keyword evidence="11" id="KW-0464">Manganese</keyword>
<keyword evidence="8 11" id="KW-0472">Membrane</keyword>
<evidence type="ECO:0000256" key="5">
    <source>
        <dbReference type="ARBA" id="ARBA00022692"/>
    </source>
</evidence>
<evidence type="ECO:0000256" key="8">
    <source>
        <dbReference type="ARBA" id="ARBA00023136"/>
    </source>
</evidence>
<evidence type="ECO:0000256" key="12">
    <source>
        <dbReference type="SAM" id="Coils"/>
    </source>
</evidence>
<evidence type="ECO:0000256" key="10">
    <source>
        <dbReference type="ARBA" id="ARBA00047979"/>
    </source>
</evidence>
<keyword evidence="11" id="KW-0333">Golgi apparatus</keyword>
<dbReference type="Gene3D" id="3.90.550.10">
    <property type="entry name" value="Spore Coat Polysaccharide Biosynthesis Protein SpsA, Chain A"/>
    <property type="match status" value="1"/>
</dbReference>
<dbReference type="PANTHER" id="PTHR10896:SF65">
    <property type="entry name" value="GALACTOSYLGALACTOSYLXYLOSYLPROTEIN 3-BETA-GLUCURONOSYLTRANSFERASE 3"/>
    <property type="match status" value="1"/>
</dbReference>
<dbReference type="Pfam" id="PF03360">
    <property type="entry name" value="Glyco_transf_43"/>
    <property type="match status" value="1"/>
</dbReference>
<evidence type="ECO:0000256" key="2">
    <source>
        <dbReference type="ARBA" id="ARBA00007706"/>
    </source>
</evidence>
<feature type="transmembrane region" description="Helical" evidence="11">
    <location>
        <begin position="12"/>
        <end position="29"/>
    </location>
</feature>